<evidence type="ECO:0000256" key="3">
    <source>
        <dbReference type="ARBA" id="ARBA00012831"/>
    </source>
</evidence>
<dbReference type="InterPro" id="IPR002316">
    <property type="entry name" value="Pro-tRNA-ligase_IIa"/>
</dbReference>
<evidence type="ECO:0000256" key="1">
    <source>
        <dbReference type="ARBA" id="ARBA00004496"/>
    </source>
</evidence>
<evidence type="ECO:0000256" key="10">
    <source>
        <dbReference type="ARBA" id="ARBA00023146"/>
    </source>
</evidence>
<dbReference type="InterPro" id="IPR036621">
    <property type="entry name" value="Anticodon-bd_dom_sf"/>
</dbReference>
<dbReference type="InterPro" id="IPR050062">
    <property type="entry name" value="Pro-tRNA_synthetase"/>
</dbReference>
<dbReference type="Gene3D" id="3.30.930.10">
    <property type="entry name" value="Bira Bifunctional Protein, Domain 2"/>
    <property type="match status" value="1"/>
</dbReference>
<keyword evidence="8" id="KW-0067">ATP-binding</keyword>
<comment type="caution">
    <text evidence="14">The sequence shown here is derived from an EMBL/GenBank/DDBJ whole genome shotgun (WGS) entry which is preliminary data.</text>
</comment>
<comment type="subcellular location">
    <subcellularLocation>
        <location evidence="1">Cytoplasm</location>
    </subcellularLocation>
</comment>
<evidence type="ECO:0000256" key="4">
    <source>
        <dbReference type="ARBA" id="ARBA00019110"/>
    </source>
</evidence>
<sequence length="417" mass="46605">MRYSKFLGRSLRDTPKEAEAASHRLLLKAGYIDPLVAGVYTLLPLGWRVMHKIEEVIREEIEGIGGQEILMPALQKKEQWLESGRWDGPGEIDPPLFKFRDRRGRELALGPTHEEVVTDLARRFITSYKDLPLAVFQIQTKFRNEMRPTGGVLRTREFMMKDLYSFHADEEDLDRYYQNVLKAYERIFARCGLKVLVVSAHSGTIGGSESHEFMLPAEAGEDRALYCEHCDFASNLQKSGELKNCPNCGQSVFTAAAIELGHIFKLGTVYSEKMGAYFVTAAGSRKPLVMGCYGIGLARIMAAAIESKLGHDERGIIWPKEITPFDVHLVSLEGGRETAETLYDAMEKAGLEALYDDREEPAGVKLADADLIGIPVRVLVSKKSLEAGGVEVSRRSDRKAEVVSVEKLADKIKELYS</sequence>
<dbReference type="AlphaFoldDB" id="A0A831Z0V1"/>
<dbReference type="CDD" id="cd00861">
    <property type="entry name" value="ProRS_anticodon_short"/>
    <property type="match status" value="1"/>
</dbReference>
<dbReference type="InterPro" id="IPR006195">
    <property type="entry name" value="aa-tRNA-synth_II"/>
</dbReference>
<dbReference type="EC" id="6.1.1.15" evidence="3 12"/>
<keyword evidence="9" id="KW-0648">Protein biosynthesis</keyword>
<dbReference type="GO" id="GO:0005829">
    <property type="term" value="C:cytosol"/>
    <property type="evidence" value="ECO:0007669"/>
    <property type="project" value="TreeGrafter"/>
</dbReference>
<proteinExistence type="predicted"/>
<evidence type="ECO:0000256" key="5">
    <source>
        <dbReference type="ARBA" id="ARBA00022490"/>
    </source>
</evidence>
<evidence type="ECO:0000256" key="11">
    <source>
        <dbReference type="ARBA" id="ARBA00047671"/>
    </source>
</evidence>
<evidence type="ECO:0000256" key="7">
    <source>
        <dbReference type="ARBA" id="ARBA00022741"/>
    </source>
</evidence>
<accession>A0A831Z0V1</accession>
<dbReference type="GO" id="GO:0004827">
    <property type="term" value="F:proline-tRNA ligase activity"/>
    <property type="evidence" value="ECO:0007669"/>
    <property type="project" value="UniProtKB-UniRule"/>
</dbReference>
<dbReference type="InterPro" id="IPR045864">
    <property type="entry name" value="aa-tRNA-synth_II/BPL/LPL"/>
</dbReference>
<evidence type="ECO:0000259" key="13">
    <source>
        <dbReference type="PROSITE" id="PS50862"/>
    </source>
</evidence>
<dbReference type="NCBIfam" id="TIGR00409">
    <property type="entry name" value="proS_fam_II"/>
    <property type="match status" value="1"/>
</dbReference>
<protein>
    <recommendedName>
        <fullName evidence="4 12">Proline--tRNA ligase</fullName>
        <ecNumber evidence="3 12">6.1.1.15</ecNumber>
    </recommendedName>
</protein>
<keyword evidence="6 14" id="KW-0436">Ligase</keyword>
<name>A0A831Z0V1_UNCKA</name>
<dbReference type="InterPro" id="IPR004154">
    <property type="entry name" value="Anticodon-bd"/>
</dbReference>
<dbReference type="InterPro" id="IPR004500">
    <property type="entry name" value="Pro-tRNA-synth_IIa_bac-type"/>
</dbReference>
<comment type="subunit">
    <text evidence="2">Homodimer.</text>
</comment>
<dbReference type="GO" id="GO:0005524">
    <property type="term" value="F:ATP binding"/>
    <property type="evidence" value="ECO:0007669"/>
    <property type="project" value="UniProtKB-KW"/>
</dbReference>
<feature type="domain" description="Aminoacyl-transfer RNA synthetases class-II family profile" evidence="13">
    <location>
        <begin position="38"/>
        <end position="319"/>
    </location>
</feature>
<dbReference type="InterPro" id="IPR033730">
    <property type="entry name" value="ProRS_core_prok"/>
</dbReference>
<keyword evidence="7" id="KW-0547">Nucleotide-binding</keyword>
<dbReference type="InterPro" id="IPR044140">
    <property type="entry name" value="ProRS_anticodon_short"/>
</dbReference>
<dbReference type="PRINTS" id="PR01046">
    <property type="entry name" value="TRNASYNTHPRO"/>
</dbReference>
<dbReference type="Gene3D" id="3.40.50.800">
    <property type="entry name" value="Anticodon-binding domain"/>
    <property type="match status" value="1"/>
</dbReference>
<dbReference type="CDD" id="cd00779">
    <property type="entry name" value="ProRS_core_prok"/>
    <property type="match status" value="1"/>
</dbReference>
<evidence type="ECO:0000256" key="9">
    <source>
        <dbReference type="ARBA" id="ARBA00022917"/>
    </source>
</evidence>
<dbReference type="Pfam" id="PF00587">
    <property type="entry name" value="tRNA-synt_2b"/>
    <property type="match status" value="1"/>
</dbReference>
<organism evidence="14">
    <name type="scientific">candidate division WWE3 bacterium</name>
    <dbReference type="NCBI Taxonomy" id="2053526"/>
    <lineage>
        <taxon>Bacteria</taxon>
        <taxon>Katanobacteria</taxon>
    </lineage>
</organism>
<evidence type="ECO:0000313" key="14">
    <source>
        <dbReference type="EMBL" id="HEX61806.1"/>
    </source>
</evidence>
<dbReference type="SUPFAM" id="SSF55681">
    <property type="entry name" value="Class II aaRS and biotin synthetases"/>
    <property type="match status" value="1"/>
</dbReference>
<gene>
    <name evidence="14" type="primary">proS</name>
    <name evidence="14" type="ORF">ENR01_01455</name>
</gene>
<dbReference type="SUPFAM" id="SSF52954">
    <property type="entry name" value="Class II aaRS ABD-related"/>
    <property type="match status" value="1"/>
</dbReference>
<evidence type="ECO:0000256" key="8">
    <source>
        <dbReference type="ARBA" id="ARBA00022840"/>
    </source>
</evidence>
<evidence type="ECO:0000256" key="2">
    <source>
        <dbReference type="ARBA" id="ARBA00011738"/>
    </source>
</evidence>
<dbReference type="EMBL" id="DSPJ01000043">
    <property type="protein sequence ID" value="HEX61806.1"/>
    <property type="molecule type" value="Genomic_DNA"/>
</dbReference>
<dbReference type="PROSITE" id="PS50862">
    <property type="entry name" value="AA_TRNA_LIGASE_II"/>
    <property type="match status" value="1"/>
</dbReference>
<evidence type="ECO:0000256" key="12">
    <source>
        <dbReference type="NCBIfam" id="TIGR00409"/>
    </source>
</evidence>
<dbReference type="Pfam" id="PF03129">
    <property type="entry name" value="HGTP_anticodon"/>
    <property type="match status" value="1"/>
</dbReference>
<reference evidence="14" key="1">
    <citation type="journal article" date="2020" name="mSystems">
        <title>Genome- and Community-Level Interaction Insights into Carbon Utilization and Element Cycling Functions of Hydrothermarchaeota in Hydrothermal Sediment.</title>
        <authorList>
            <person name="Zhou Z."/>
            <person name="Liu Y."/>
            <person name="Xu W."/>
            <person name="Pan J."/>
            <person name="Luo Z.H."/>
            <person name="Li M."/>
        </authorList>
    </citation>
    <scope>NUCLEOTIDE SEQUENCE [LARGE SCALE GENOMIC DNA]</scope>
    <source>
        <strain evidence="14">SpSt-361</strain>
    </source>
</reference>
<keyword evidence="10" id="KW-0030">Aminoacyl-tRNA synthetase</keyword>
<dbReference type="InterPro" id="IPR002314">
    <property type="entry name" value="aa-tRNA-synt_IIb"/>
</dbReference>
<evidence type="ECO:0000256" key="6">
    <source>
        <dbReference type="ARBA" id="ARBA00022598"/>
    </source>
</evidence>
<dbReference type="PANTHER" id="PTHR42753">
    <property type="entry name" value="MITOCHONDRIAL RIBOSOME PROTEIN L39/PROLYL-TRNA LIGASE FAMILY MEMBER"/>
    <property type="match status" value="1"/>
</dbReference>
<comment type="catalytic activity">
    <reaction evidence="11">
        <text>tRNA(Pro) + L-proline + ATP = L-prolyl-tRNA(Pro) + AMP + diphosphate</text>
        <dbReference type="Rhea" id="RHEA:14305"/>
        <dbReference type="Rhea" id="RHEA-COMP:9700"/>
        <dbReference type="Rhea" id="RHEA-COMP:9702"/>
        <dbReference type="ChEBI" id="CHEBI:30616"/>
        <dbReference type="ChEBI" id="CHEBI:33019"/>
        <dbReference type="ChEBI" id="CHEBI:60039"/>
        <dbReference type="ChEBI" id="CHEBI:78442"/>
        <dbReference type="ChEBI" id="CHEBI:78532"/>
        <dbReference type="ChEBI" id="CHEBI:456215"/>
        <dbReference type="EC" id="6.1.1.15"/>
    </reaction>
</comment>
<keyword evidence="5" id="KW-0963">Cytoplasm</keyword>
<dbReference type="PANTHER" id="PTHR42753:SF2">
    <property type="entry name" value="PROLINE--TRNA LIGASE"/>
    <property type="match status" value="1"/>
</dbReference>
<dbReference type="GO" id="GO:0006433">
    <property type="term" value="P:prolyl-tRNA aminoacylation"/>
    <property type="evidence" value="ECO:0007669"/>
    <property type="project" value="UniProtKB-UniRule"/>
</dbReference>